<dbReference type="EC" id="3.4.21.88" evidence="13"/>
<feature type="site" description="Cleavage; by autolysis" evidence="13">
    <location>
        <begin position="92"/>
        <end position="93"/>
    </location>
</feature>
<evidence type="ECO:0000256" key="9">
    <source>
        <dbReference type="ARBA" id="ARBA00023125"/>
    </source>
</evidence>
<dbReference type="InterPro" id="IPR039418">
    <property type="entry name" value="LexA-like"/>
</dbReference>
<evidence type="ECO:0000256" key="1">
    <source>
        <dbReference type="ARBA" id="ARBA00007484"/>
    </source>
</evidence>
<feature type="domain" description="Peptidase S24/S26A/S26B/S26C" evidence="15">
    <location>
        <begin position="85"/>
        <end position="197"/>
    </location>
</feature>
<evidence type="ECO:0000256" key="2">
    <source>
        <dbReference type="ARBA" id="ARBA00011738"/>
    </source>
</evidence>
<feature type="active site" description="For autocatalytic cleavage activity" evidence="13">
    <location>
        <position position="164"/>
    </location>
</feature>
<keyword evidence="11 13" id="KW-0234">DNA repair</keyword>
<dbReference type="FunFam" id="1.10.10.10:FF:000009">
    <property type="entry name" value="LexA repressor"/>
    <property type="match status" value="1"/>
</dbReference>
<comment type="catalytic activity">
    <reaction evidence="13">
        <text>Hydrolysis of Ala-|-Gly bond in repressor LexA.</text>
        <dbReference type="EC" id="3.4.21.88"/>
    </reaction>
</comment>
<feature type="DNA-binding region" description="H-T-H motif" evidence="13">
    <location>
        <begin position="29"/>
        <end position="49"/>
    </location>
</feature>
<protein>
    <recommendedName>
        <fullName evidence="13">LexA repressor</fullName>
        <ecNumber evidence="13">3.4.21.88</ecNumber>
    </recommendedName>
</protein>
<evidence type="ECO:0000256" key="3">
    <source>
        <dbReference type="ARBA" id="ARBA00022491"/>
    </source>
</evidence>
<dbReference type="CDD" id="cd06529">
    <property type="entry name" value="S24_LexA-like"/>
    <property type="match status" value="1"/>
</dbReference>
<keyword evidence="18" id="KW-1185">Reference proteome</keyword>
<dbReference type="AlphaFoldDB" id="A0A8J8SHB8"/>
<evidence type="ECO:0000256" key="12">
    <source>
        <dbReference type="ARBA" id="ARBA00023236"/>
    </source>
</evidence>
<gene>
    <name evidence="13 17" type="primary">lexA</name>
    <name evidence="17" type="ORF">HZI73_14520</name>
</gene>
<reference evidence="17" key="1">
    <citation type="submission" date="2020-07" db="EMBL/GenBank/DDBJ databases">
        <title>Vallitalea pronyensis genome.</title>
        <authorList>
            <person name="Postec A."/>
        </authorList>
    </citation>
    <scope>NUCLEOTIDE SEQUENCE</scope>
    <source>
        <strain evidence="17">FatNI3</strain>
    </source>
</reference>
<evidence type="ECO:0000259" key="16">
    <source>
        <dbReference type="Pfam" id="PF01726"/>
    </source>
</evidence>
<dbReference type="Proteomes" id="UP000683246">
    <property type="component" value="Chromosome"/>
</dbReference>
<evidence type="ECO:0000256" key="5">
    <source>
        <dbReference type="ARBA" id="ARBA00022763"/>
    </source>
</evidence>
<dbReference type="GO" id="GO:0004252">
    <property type="term" value="F:serine-type endopeptidase activity"/>
    <property type="evidence" value="ECO:0007669"/>
    <property type="project" value="UniProtKB-UniRule"/>
</dbReference>
<keyword evidence="3 13" id="KW-0678">Repressor</keyword>
<keyword evidence="10 13" id="KW-0804">Transcription</keyword>
<evidence type="ECO:0000256" key="8">
    <source>
        <dbReference type="ARBA" id="ARBA00023015"/>
    </source>
</evidence>
<keyword evidence="12 13" id="KW-0742">SOS response</keyword>
<dbReference type="InterPro" id="IPR036286">
    <property type="entry name" value="LexA/Signal_pep-like_sf"/>
</dbReference>
<feature type="domain" description="LexA repressor DNA-binding" evidence="16">
    <location>
        <begin position="3"/>
        <end position="66"/>
    </location>
</feature>
<evidence type="ECO:0000313" key="18">
    <source>
        <dbReference type="Proteomes" id="UP000683246"/>
    </source>
</evidence>
<keyword evidence="5 13" id="KW-0227">DNA damage</keyword>
<dbReference type="GO" id="GO:0006281">
    <property type="term" value="P:DNA repair"/>
    <property type="evidence" value="ECO:0007669"/>
    <property type="project" value="UniProtKB-UniRule"/>
</dbReference>
<dbReference type="InterPro" id="IPR036388">
    <property type="entry name" value="WH-like_DNA-bd_sf"/>
</dbReference>
<dbReference type="HAMAP" id="MF_00015">
    <property type="entry name" value="LexA"/>
    <property type="match status" value="1"/>
</dbReference>
<dbReference type="InterPro" id="IPR006199">
    <property type="entry name" value="LexA_DNA-bd_dom"/>
</dbReference>
<keyword evidence="7 13" id="KW-0068">Autocatalytic cleavage</keyword>
<accession>A0A8J8SHB8</accession>
<dbReference type="EMBL" id="CP058649">
    <property type="protein sequence ID" value="QUI23426.1"/>
    <property type="molecule type" value="Genomic_DNA"/>
</dbReference>
<evidence type="ECO:0000256" key="7">
    <source>
        <dbReference type="ARBA" id="ARBA00022813"/>
    </source>
</evidence>
<evidence type="ECO:0000256" key="11">
    <source>
        <dbReference type="ARBA" id="ARBA00023204"/>
    </source>
</evidence>
<organism evidence="17 18">
    <name type="scientific">Vallitalea pronyensis</name>
    <dbReference type="NCBI Taxonomy" id="1348613"/>
    <lineage>
        <taxon>Bacteria</taxon>
        <taxon>Bacillati</taxon>
        <taxon>Bacillota</taxon>
        <taxon>Clostridia</taxon>
        <taxon>Lachnospirales</taxon>
        <taxon>Vallitaleaceae</taxon>
        <taxon>Vallitalea</taxon>
    </lineage>
</organism>
<dbReference type="InterPro" id="IPR036390">
    <property type="entry name" value="WH_DNA-bd_sf"/>
</dbReference>
<evidence type="ECO:0000256" key="13">
    <source>
        <dbReference type="HAMAP-Rule" id="MF_00015"/>
    </source>
</evidence>
<evidence type="ECO:0000313" key="17">
    <source>
        <dbReference type="EMBL" id="QUI23426.1"/>
    </source>
</evidence>
<dbReference type="InterPro" id="IPR050077">
    <property type="entry name" value="LexA_repressor"/>
</dbReference>
<dbReference type="CDD" id="cd00090">
    <property type="entry name" value="HTH_ARSR"/>
    <property type="match status" value="1"/>
</dbReference>
<evidence type="ECO:0000256" key="6">
    <source>
        <dbReference type="ARBA" id="ARBA00022801"/>
    </source>
</evidence>
<keyword evidence="4 13" id="KW-0235">DNA replication</keyword>
<dbReference type="GO" id="GO:0003677">
    <property type="term" value="F:DNA binding"/>
    <property type="evidence" value="ECO:0007669"/>
    <property type="project" value="UniProtKB-UniRule"/>
</dbReference>
<evidence type="ECO:0000256" key="10">
    <source>
        <dbReference type="ARBA" id="ARBA00023163"/>
    </source>
</evidence>
<dbReference type="Gene3D" id="1.10.10.10">
    <property type="entry name" value="Winged helix-like DNA-binding domain superfamily/Winged helix DNA-binding domain"/>
    <property type="match status" value="1"/>
</dbReference>
<dbReference type="Pfam" id="PF00717">
    <property type="entry name" value="Peptidase_S24"/>
    <property type="match status" value="1"/>
</dbReference>
<sequence>MNHDLSEKQLKILNFIKNEILDKGYPPAVREICDAVGLKSTSTVHGHLERLEKKGYIRRDPSKPRAIEITDETFMPSQKEMVSVPIIGKVAAGEPLLAVENIDDYFPIPMDYMPNQQSFMLRVQGDSMIDAGIFNEDLILVQQQQHAKDKDIVVALLDDSVTVKRFFKESNHIRLQPENSGMNPIIVDDVTILGKVIGLFRQF</sequence>
<keyword evidence="8 13" id="KW-0805">Transcription regulation</keyword>
<dbReference type="Pfam" id="PF01726">
    <property type="entry name" value="LexA_DNA_bind"/>
    <property type="match status" value="1"/>
</dbReference>
<feature type="active site" description="For autocatalytic cleavage activity" evidence="13">
    <location>
        <position position="127"/>
    </location>
</feature>
<dbReference type="GO" id="GO:0045892">
    <property type="term" value="P:negative regulation of DNA-templated transcription"/>
    <property type="evidence" value="ECO:0007669"/>
    <property type="project" value="UniProtKB-UniRule"/>
</dbReference>
<dbReference type="KEGG" id="vpy:HZI73_14520"/>
<name>A0A8J8SHB8_9FIRM</name>
<dbReference type="GO" id="GO:0006508">
    <property type="term" value="P:proteolysis"/>
    <property type="evidence" value="ECO:0007669"/>
    <property type="project" value="InterPro"/>
</dbReference>
<dbReference type="PANTHER" id="PTHR33516:SF2">
    <property type="entry name" value="LEXA REPRESSOR-RELATED"/>
    <property type="match status" value="1"/>
</dbReference>
<keyword evidence="6 13" id="KW-0378">Hydrolase</keyword>
<dbReference type="PANTHER" id="PTHR33516">
    <property type="entry name" value="LEXA REPRESSOR"/>
    <property type="match status" value="1"/>
</dbReference>
<comment type="function">
    <text evidence="13">Represses a number of genes involved in the response to DNA damage (SOS response), including recA and lexA. In the presence of single-stranded DNA, RecA interacts with LexA causing an autocatalytic cleavage which disrupts the DNA-binding part of LexA, leading to derepression of the SOS regulon and eventually DNA repair.</text>
</comment>
<evidence type="ECO:0000256" key="4">
    <source>
        <dbReference type="ARBA" id="ARBA00022705"/>
    </source>
</evidence>
<dbReference type="SUPFAM" id="SSF46785">
    <property type="entry name" value="Winged helix' DNA-binding domain"/>
    <property type="match status" value="1"/>
</dbReference>
<dbReference type="FunFam" id="2.10.109.10:FF:000001">
    <property type="entry name" value="LexA repressor"/>
    <property type="match status" value="1"/>
</dbReference>
<dbReference type="PRINTS" id="PR00726">
    <property type="entry name" value="LEXASERPTASE"/>
</dbReference>
<dbReference type="InterPro" id="IPR011991">
    <property type="entry name" value="ArsR-like_HTH"/>
</dbReference>
<evidence type="ECO:0000256" key="14">
    <source>
        <dbReference type="RuleBase" id="RU003991"/>
    </source>
</evidence>
<dbReference type="SUPFAM" id="SSF51306">
    <property type="entry name" value="LexA/Signal peptidase"/>
    <property type="match status" value="1"/>
</dbReference>
<dbReference type="GO" id="GO:0009432">
    <property type="term" value="P:SOS response"/>
    <property type="evidence" value="ECO:0007669"/>
    <property type="project" value="UniProtKB-UniRule"/>
</dbReference>
<dbReference type="InterPro" id="IPR006197">
    <property type="entry name" value="Peptidase_S24_LexA"/>
</dbReference>
<dbReference type="GO" id="GO:0006260">
    <property type="term" value="P:DNA replication"/>
    <property type="evidence" value="ECO:0007669"/>
    <property type="project" value="UniProtKB-UniRule"/>
</dbReference>
<comment type="subunit">
    <text evidence="2 13">Homodimer.</text>
</comment>
<comment type="similarity">
    <text evidence="1 13 14">Belongs to the peptidase S24 family.</text>
</comment>
<dbReference type="NCBIfam" id="TIGR00498">
    <property type="entry name" value="lexA"/>
    <property type="match status" value="1"/>
</dbReference>
<proteinExistence type="inferred from homology"/>
<dbReference type="RefSeq" id="WP_212694111.1">
    <property type="nucleotide sequence ID" value="NZ_CP058649.1"/>
</dbReference>
<dbReference type="InterPro" id="IPR015927">
    <property type="entry name" value="Peptidase_S24_S26A/B/C"/>
</dbReference>
<dbReference type="InterPro" id="IPR006200">
    <property type="entry name" value="LexA"/>
</dbReference>
<keyword evidence="9 13" id="KW-0238">DNA-binding</keyword>
<dbReference type="Gene3D" id="2.10.109.10">
    <property type="entry name" value="Umud Fragment, subunit A"/>
    <property type="match status" value="1"/>
</dbReference>
<evidence type="ECO:0000259" key="15">
    <source>
        <dbReference type="Pfam" id="PF00717"/>
    </source>
</evidence>